<feature type="region of interest" description="Disordered" evidence="1">
    <location>
        <begin position="1"/>
        <end position="22"/>
    </location>
</feature>
<gene>
    <name evidence="3" type="ORF">BDV98DRAFT_598556</name>
</gene>
<dbReference type="EMBL" id="ML178884">
    <property type="protein sequence ID" value="TFK95462.1"/>
    <property type="molecule type" value="Genomic_DNA"/>
</dbReference>
<name>A0A5C3Q0H2_9AGAR</name>
<dbReference type="InterPro" id="IPR045338">
    <property type="entry name" value="DUF6535"/>
</dbReference>
<dbReference type="OrthoDB" id="3033562at2759"/>
<feature type="compositionally biased region" description="Basic and acidic residues" evidence="1">
    <location>
        <begin position="1"/>
        <end position="13"/>
    </location>
</feature>
<keyword evidence="4" id="KW-1185">Reference proteome</keyword>
<sequence>MKAQERSRLKDTKQNGYTDASGGETTGAALARLFECLIDDWTFVDEGMQVSHGGKGEKRVFALIKQKTTQQKIRAPANSPNPDYEAKYPLNREGEGMSANARVWRVYLDEAAHFDVDLVENIRDTVDVTLVFAGLFSAVVSTLVGQTPTALQPNFGANHCGTAHGDD</sequence>
<dbReference type="AlphaFoldDB" id="A0A5C3Q0H2"/>
<proteinExistence type="predicted"/>
<evidence type="ECO:0000259" key="2">
    <source>
        <dbReference type="Pfam" id="PF20153"/>
    </source>
</evidence>
<organism evidence="3 4">
    <name type="scientific">Pterulicium gracile</name>
    <dbReference type="NCBI Taxonomy" id="1884261"/>
    <lineage>
        <taxon>Eukaryota</taxon>
        <taxon>Fungi</taxon>
        <taxon>Dikarya</taxon>
        <taxon>Basidiomycota</taxon>
        <taxon>Agaricomycotina</taxon>
        <taxon>Agaricomycetes</taxon>
        <taxon>Agaricomycetidae</taxon>
        <taxon>Agaricales</taxon>
        <taxon>Pleurotineae</taxon>
        <taxon>Pterulaceae</taxon>
        <taxon>Pterulicium</taxon>
    </lineage>
</organism>
<protein>
    <recommendedName>
        <fullName evidence="2">DUF6535 domain-containing protein</fullName>
    </recommendedName>
</protein>
<dbReference type="Pfam" id="PF20153">
    <property type="entry name" value="DUF6535"/>
    <property type="match status" value="1"/>
</dbReference>
<evidence type="ECO:0000313" key="4">
    <source>
        <dbReference type="Proteomes" id="UP000305067"/>
    </source>
</evidence>
<evidence type="ECO:0000256" key="1">
    <source>
        <dbReference type="SAM" id="MobiDB-lite"/>
    </source>
</evidence>
<feature type="domain" description="DUF6535" evidence="2">
    <location>
        <begin position="104"/>
        <end position="156"/>
    </location>
</feature>
<evidence type="ECO:0000313" key="3">
    <source>
        <dbReference type="EMBL" id="TFK95462.1"/>
    </source>
</evidence>
<accession>A0A5C3Q0H2</accession>
<reference evidence="3 4" key="1">
    <citation type="journal article" date="2019" name="Nat. Ecol. Evol.">
        <title>Megaphylogeny resolves global patterns of mushroom evolution.</title>
        <authorList>
            <person name="Varga T."/>
            <person name="Krizsan K."/>
            <person name="Foldi C."/>
            <person name="Dima B."/>
            <person name="Sanchez-Garcia M."/>
            <person name="Sanchez-Ramirez S."/>
            <person name="Szollosi G.J."/>
            <person name="Szarkandi J.G."/>
            <person name="Papp V."/>
            <person name="Albert L."/>
            <person name="Andreopoulos W."/>
            <person name="Angelini C."/>
            <person name="Antonin V."/>
            <person name="Barry K.W."/>
            <person name="Bougher N.L."/>
            <person name="Buchanan P."/>
            <person name="Buyck B."/>
            <person name="Bense V."/>
            <person name="Catcheside P."/>
            <person name="Chovatia M."/>
            <person name="Cooper J."/>
            <person name="Damon W."/>
            <person name="Desjardin D."/>
            <person name="Finy P."/>
            <person name="Geml J."/>
            <person name="Haridas S."/>
            <person name="Hughes K."/>
            <person name="Justo A."/>
            <person name="Karasinski D."/>
            <person name="Kautmanova I."/>
            <person name="Kiss B."/>
            <person name="Kocsube S."/>
            <person name="Kotiranta H."/>
            <person name="LaButti K.M."/>
            <person name="Lechner B.E."/>
            <person name="Liimatainen K."/>
            <person name="Lipzen A."/>
            <person name="Lukacs Z."/>
            <person name="Mihaltcheva S."/>
            <person name="Morgado L.N."/>
            <person name="Niskanen T."/>
            <person name="Noordeloos M.E."/>
            <person name="Ohm R.A."/>
            <person name="Ortiz-Santana B."/>
            <person name="Ovrebo C."/>
            <person name="Racz N."/>
            <person name="Riley R."/>
            <person name="Savchenko A."/>
            <person name="Shiryaev A."/>
            <person name="Soop K."/>
            <person name="Spirin V."/>
            <person name="Szebenyi C."/>
            <person name="Tomsovsky M."/>
            <person name="Tulloss R.E."/>
            <person name="Uehling J."/>
            <person name="Grigoriev I.V."/>
            <person name="Vagvolgyi C."/>
            <person name="Papp T."/>
            <person name="Martin F.M."/>
            <person name="Miettinen O."/>
            <person name="Hibbett D.S."/>
            <person name="Nagy L.G."/>
        </authorList>
    </citation>
    <scope>NUCLEOTIDE SEQUENCE [LARGE SCALE GENOMIC DNA]</scope>
    <source>
        <strain evidence="3 4">CBS 309.79</strain>
    </source>
</reference>
<dbReference type="Proteomes" id="UP000305067">
    <property type="component" value="Unassembled WGS sequence"/>
</dbReference>